<accession>A0AA86S8V5</accession>
<feature type="compositionally biased region" description="Basic and acidic residues" evidence="1">
    <location>
        <begin position="463"/>
        <end position="473"/>
    </location>
</feature>
<feature type="compositionally biased region" description="Low complexity" evidence="1">
    <location>
        <begin position="289"/>
        <end position="301"/>
    </location>
</feature>
<protein>
    <submittedName>
        <fullName evidence="3">Uncharacterized protein</fullName>
    </submittedName>
</protein>
<organism evidence="3 4">
    <name type="scientific">Sphenostylis stenocarpa</name>
    <dbReference type="NCBI Taxonomy" id="92480"/>
    <lineage>
        <taxon>Eukaryota</taxon>
        <taxon>Viridiplantae</taxon>
        <taxon>Streptophyta</taxon>
        <taxon>Embryophyta</taxon>
        <taxon>Tracheophyta</taxon>
        <taxon>Spermatophyta</taxon>
        <taxon>Magnoliopsida</taxon>
        <taxon>eudicotyledons</taxon>
        <taxon>Gunneridae</taxon>
        <taxon>Pentapetalae</taxon>
        <taxon>rosids</taxon>
        <taxon>fabids</taxon>
        <taxon>Fabales</taxon>
        <taxon>Fabaceae</taxon>
        <taxon>Papilionoideae</taxon>
        <taxon>50 kb inversion clade</taxon>
        <taxon>NPAAA clade</taxon>
        <taxon>indigoferoid/millettioid clade</taxon>
        <taxon>Phaseoleae</taxon>
        <taxon>Sphenostylis</taxon>
    </lineage>
</organism>
<evidence type="ECO:0000313" key="3">
    <source>
        <dbReference type="EMBL" id="CAJ1943298.1"/>
    </source>
</evidence>
<feature type="transmembrane region" description="Helical" evidence="2">
    <location>
        <begin position="60"/>
        <end position="78"/>
    </location>
</feature>
<keyword evidence="4" id="KW-1185">Reference proteome</keyword>
<proteinExistence type="predicted"/>
<keyword evidence="2" id="KW-1133">Transmembrane helix</keyword>
<reference evidence="3" key="1">
    <citation type="submission" date="2023-10" db="EMBL/GenBank/DDBJ databases">
        <authorList>
            <person name="Domelevo Entfellner J.-B."/>
        </authorList>
    </citation>
    <scope>NUCLEOTIDE SEQUENCE</scope>
</reference>
<gene>
    <name evidence="3" type="ORF">AYBTSS11_LOCUS11286</name>
</gene>
<keyword evidence="2" id="KW-0812">Transmembrane</keyword>
<dbReference type="PANTHER" id="PTHR34059:SF1">
    <property type="entry name" value="EXPRESSED PROTEIN"/>
    <property type="match status" value="1"/>
</dbReference>
<keyword evidence="2" id="KW-0472">Membrane</keyword>
<dbReference type="AlphaFoldDB" id="A0AA86S8V5"/>
<dbReference type="Proteomes" id="UP001189624">
    <property type="component" value="Chromosome 3"/>
</dbReference>
<evidence type="ECO:0000256" key="1">
    <source>
        <dbReference type="SAM" id="MobiDB-lite"/>
    </source>
</evidence>
<dbReference type="Pfam" id="PF05553">
    <property type="entry name" value="DUF761"/>
    <property type="match status" value="1"/>
</dbReference>
<feature type="compositionally biased region" description="Low complexity" evidence="1">
    <location>
        <begin position="314"/>
        <end position="331"/>
    </location>
</feature>
<feature type="compositionally biased region" description="Basic and acidic residues" evidence="1">
    <location>
        <begin position="377"/>
        <end position="391"/>
    </location>
</feature>
<dbReference type="EMBL" id="OY731400">
    <property type="protein sequence ID" value="CAJ1943298.1"/>
    <property type="molecule type" value="Genomic_DNA"/>
</dbReference>
<dbReference type="PANTHER" id="PTHR34059">
    <property type="entry name" value="EXPRESSED PROTEIN"/>
    <property type="match status" value="1"/>
</dbReference>
<feature type="compositionally biased region" description="Pro residues" evidence="1">
    <location>
        <begin position="433"/>
        <end position="443"/>
    </location>
</feature>
<sequence length="619" mass="69313">MKGRQSILVLEPKGPKVTLFPFFSTSHHTLSHHSSMAAAIQATKQQKLPLQHNQQDPNKFYYHFLYKATLVLIFFVILPLFPSQAPDFINQSLLTRNWELLHLLFVGVAISYGLFSRRNHETEKENNNSKFDTAQTLVSKFLQVSSFFEDEAENPVDSNETKVHTWSNKHYRNEPVVVVTPQLKKLSSFDDQSGDKPLLLPIRSLKSRLSDDDKDVDVQSLNRSMSSRRFSSNLNRIAEVVEADGVGAGVDVDVQSMNRSTNFKRFPSNSNKSAEFETGAIDVQSLNRSMSSKRFSSSSNRTAEVEADDVDVQSPNRSTSSKRFSSNSNKNAEVEGARDEDKRKESAVLPSPIPWRSRSGRLEPKQEEVDDAFAHQSSKEESEFSKVESRAAKPQTSRSFRANSSSPVPSFSSESLAKNAEDSVRKKGFYKSCPPPPPPPPPMMFQKSVSMKPRYGGSSNEPSFDKELKRSFTVERNMPVGKTLDAEKQSIQRTSFRSDKFMGHASVPLVSQPAEKQSFLDKVLVDSDDDDDEDDTESEDEDVVGGGIIVQNDDNEKGPPLIGRESSKTDGGFSGTSGDEGPDVDKKADEFIAKFREQIRLQRIESIKRSTRNARNSSR</sequence>
<dbReference type="InterPro" id="IPR008480">
    <property type="entry name" value="DUF761_pln"/>
</dbReference>
<feature type="compositionally biased region" description="Basic and acidic residues" evidence="1">
    <location>
        <begin position="484"/>
        <end position="502"/>
    </location>
</feature>
<feature type="region of interest" description="Disordered" evidence="1">
    <location>
        <begin position="289"/>
        <end position="589"/>
    </location>
</feature>
<feature type="compositionally biased region" description="Basic and acidic residues" evidence="1">
    <location>
        <begin position="332"/>
        <end position="346"/>
    </location>
</feature>
<feature type="compositionally biased region" description="Acidic residues" evidence="1">
    <location>
        <begin position="526"/>
        <end position="543"/>
    </location>
</feature>
<name>A0AA86S8V5_9FABA</name>
<feature type="compositionally biased region" description="Low complexity" evidence="1">
    <location>
        <begin position="404"/>
        <end position="415"/>
    </location>
</feature>
<feature type="compositionally biased region" description="Polar residues" evidence="1">
    <location>
        <begin position="394"/>
        <end position="403"/>
    </location>
</feature>
<dbReference type="Gramene" id="rna-AYBTSS11_LOCUS11286">
    <property type="protein sequence ID" value="CAJ1943298.1"/>
    <property type="gene ID" value="gene-AYBTSS11_LOCUS11286"/>
</dbReference>
<evidence type="ECO:0000256" key="2">
    <source>
        <dbReference type="SAM" id="Phobius"/>
    </source>
</evidence>
<evidence type="ECO:0000313" key="4">
    <source>
        <dbReference type="Proteomes" id="UP001189624"/>
    </source>
</evidence>